<evidence type="ECO:0000256" key="1">
    <source>
        <dbReference type="ARBA" id="ARBA00004479"/>
    </source>
</evidence>
<dbReference type="InterPro" id="IPR024788">
    <property type="entry name" value="Malectin-like_Carb-bd_dom"/>
</dbReference>
<feature type="signal peptide" evidence="14">
    <location>
        <begin position="1"/>
        <end position="21"/>
    </location>
</feature>
<dbReference type="EMBL" id="KE344761">
    <property type="protein sequence ID" value="EXB77677.1"/>
    <property type="molecule type" value="Genomic_DNA"/>
</dbReference>
<evidence type="ECO:0000256" key="7">
    <source>
        <dbReference type="ARBA" id="ARBA00022777"/>
    </source>
</evidence>
<dbReference type="GO" id="GO:0005524">
    <property type="term" value="F:ATP binding"/>
    <property type="evidence" value="ECO:0007669"/>
    <property type="project" value="UniProtKB-KW"/>
</dbReference>
<evidence type="ECO:0000256" key="13">
    <source>
        <dbReference type="SAM" id="Phobius"/>
    </source>
</evidence>
<dbReference type="GO" id="GO:0004674">
    <property type="term" value="F:protein serine/threonine kinase activity"/>
    <property type="evidence" value="ECO:0007669"/>
    <property type="project" value="UniProtKB-KW"/>
</dbReference>
<evidence type="ECO:0000256" key="4">
    <source>
        <dbReference type="ARBA" id="ARBA00022692"/>
    </source>
</evidence>
<evidence type="ECO:0000259" key="15">
    <source>
        <dbReference type="Pfam" id="PF12819"/>
    </source>
</evidence>
<evidence type="ECO:0000256" key="11">
    <source>
        <dbReference type="ARBA" id="ARBA00023180"/>
    </source>
</evidence>
<keyword evidence="9 13" id="KW-1133">Transmembrane helix</keyword>
<dbReference type="PANTHER" id="PTHR34590">
    <property type="entry name" value="OS03G0124300 PROTEIN-RELATED"/>
    <property type="match status" value="1"/>
</dbReference>
<keyword evidence="5 14" id="KW-0732">Signal</keyword>
<evidence type="ECO:0000256" key="2">
    <source>
        <dbReference type="ARBA" id="ARBA00022527"/>
    </source>
</evidence>
<dbReference type="InterPro" id="IPR045272">
    <property type="entry name" value="ANXUR1/2-like"/>
</dbReference>
<protein>
    <recommendedName>
        <fullName evidence="15">Malectin-like domain-containing protein</fullName>
    </recommendedName>
</protein>
<evidence type="ECO:0000256" key="8">
    <source>
        <dbReference type="ARBA" id="ARBA00022840"/>
    </source>
</evidence>
<dbReference type="STRING" id="981085.W9R9T1"/>
<keyword evidence="10 13" id="KW-0472">Membrane</keyword>
<keyword evidence="3" id="KW-0808">Transferase</keyword>
<keyword evidence="11" id="KW-0325">Glycoprotein</keyword>
<comment type="subcellular location">
    <subcellularLocation>
        <location evidence="1">Membrane</location>
        <topology evidence="1">Single-pass type I membrane protein</topology>
    </subcellularLocation>
</comment>
<keyword evidence="2" id="KW-0723">Serine/threonine-protein kinase</keyword>
<dbReference type="GO" id="GO:0016020">
    <property type="term" value="C:membrane"/>
    <property type="evidence" value="ECO:0007669"/>
    <property type="project" value="UniProtKB-SubCell"/>
</dbReference>
<evidence type="ECO:0000256" key="6">
    <source>
        <dbReference type="ARBA" id="ARBA00022741"/>
    </source>
</evidence>
<dbReference type="Pfam" id="PF12819">
    <property type="entry name" value="Malectin_like"/>
    <property type="match status" value="1"/>
</dbReference>
<feature type="transmembrane region" description="Helical" evidence="13">
    <location>
        <begin position="450"/>
        <end position="472"/>
    </location>
</feature>
<keyword evidence="8" id="KW-0067">ATP-binding</keyword>
<sequence>MSFYLFFTLLILTYVIAGGQSYKPKDGITLDCGSFGNYTRLGDTRSWAGDISSKFFPSEGENKESIASSATFDDHTVTMEVPYTTARLSLSEFTYVIPVTPGPKFIRLYFLSARYENYNSSKAFFSVEPDEYTLLSNFSIDLTAGALRRKYLMKEFCVTAFRSSLKIKFSPSSLIPDAFAFINGIEVVSMPTDLYYLKGAHDGITFVGEKSPYFISNNTALQMMCRVDIGGSFISPNGDTGFCRSWEGKEREDDLYLTIPGSSLLPAEIDSTKLKFTKIPDYIAPVQVYQTARTMGNDKEGNKKYNLTWEFPVDWGFNYRVRLHFCEILEEVNSTDNRNFRIFIANKIAEEYADVVEWTVGKYIPYFRDYIVPLYEVLGGEKKLNLSVALQAQDGWLSAYANAILNGVEIFKLNDTKGNLAGPNPDPIPQDPSPSQQEEIEAKKSDRTTIIAILSGVVSSVVLLAVLGFFTLRRARKVKDSLY</sequence>
<name>W9R9T1_9ROSA</name>
<dbReference type="eggNOG" id="KOG1187">
    <property type="taxonomic scope" value="Eukaryota"/>
</dbReference>
<evidence type="ECO:0000256" key="3">
    <source>
        <dbReference type="ARBA" id="ARBA00022679"/>
    </source>
</evidence>
<dbReference type="FunFam" id="2.60.120.430:FF:000007">
    <property type="entry name" value="FERONIA receptor-like kinase"/>
    <property type="match status" value="1"/>
</dbReference>
<keyword evidence="4 13" id="KW-0812">Transmembrane</keyword>
<feature type="domain" description="Malectin-like" evidence="15">
    <location>
        <begin position="30"/>
        <end position="412"/>
    </location>
</feature>
<dbReference type="GO" id="GO:0004714">
    <property type="term" value="F:transmembrane receptor protein tyrosine kinase activity"/>
    <property type="evidence" value="ECO:0007669"/>
    <property type="project" value="InterPro"/>
</dbReference>
<evidence type="ECO:0000256" key="14">
    <source>
        <dbReference type="SAM" id="SignalP"/>
    </source>
</evidence>
<keyword evidence="17" id="KW-1185">Reference proteome</keyword>
<evidence type="ECO:0000256" key="10">
    <source>
        <dbReference type="ARBA" id="ARBA00023136"/>
    </source>
</evidence>
<keyword evidence="6" id="KW-0547">Nucleotide-binding</keyword>
<feature type="region of interest" description="Disordered" evidence="12">
    <location>
        <begin position="421"/>
        <end position="441"/>
    </location>
</feature>
<reference evidence="17" key="1">
    <citation type="submission" date="2013-01" db="EMBL/GenBank/DDBJ databases">
        <title>Draft Genome Sequence of a Mulberry Tree, Morus notabilis C.K. Schneid.</title>
        <authorList>
            <person name="He N."/>
            <person name="Zhao S."/>
        </authorList>
    </citation>
    <scope>NUCLEOTIDE SEQUENCE</scope>
</reference>
<dbReference type="Gene3D" id="2.60.120.430">
    <property type="entry name" value="Galactose-binding lectin"/>
    <property type="match status" value="2"/>
</dbReference>
<keyword evidence="7" id="KW-0418">Kinase</keyword>
<evidence type="ECO:0000313" key="17">
    <source>
        <dbReference type="Proteomes" id="UP000030645"/>
    </source>
</evidence>
<organism evidence="16 17">
    <name type="scientific">Morus notabilis</name>
    <dbReference type="NCBI Taxonomy" id="981085"/>
    <lineage>
        <taxon>Eukaryota</taxon>
        <taxon>Viridiplantae</taxon>
        <taxon>Streptophyta</taxon>
        <taxon>Embryophyta</taxon>
        <taxon>Tracheophyta</taxon>
        <taxon>Spermatophyta</taxon>
        <taxon>Magnoliopsida</taxon>
        <taxon>eudicotyledons</taxon>
        <taxon>Gunneridae</taxon>
        <taxon>Pentapetalae</taxon>
        <taxon>rosids</taxon>
        <taxon>fabids</taxon>
        <taxon>Rosales</taxon>
        <taxon>Moraceae</taxon>
        <taxon>Moreae</taxon>
        <taxon>Morus</taxon>
    </lineage>
</organism>
<proteinExistence type="predicted"/>
<evidence type="ECO:0000256" key="5">
    <source>
        <dbReference type="ARBA" id="ARBA00022729"/>
    </source>
</evidence>
<dbReference type="PANTHER" id="PTHR34590:SF15">
    <property type="entry name" value="PROTEIN KINASE DOMAIN-CONTAINING PROTEIN"/>
    <property type="match status" value="1"/>
</dbReference>
<evidence type="ECO:0000313" key="16">
    <source>
        <dbReference type="EMBL" id="EXB77677.1"/>
    </source>
</evidence>
<gene>
    <name evidence="16" type="ORF">L484_018194</name>
</gene>
<dbReference type="Proteomes" id="UP000030645">
    <property type="component" value="Unassembled WGS sequence"/>
</dbReference>
<evidence type="ECO:0000256" key="9">
    <source>
        <dbReference type="ARBA" id="ARBA00022989"/>
    </source>
</evidence>
<evidence type="ECO:0000256" key="12">
    <source>
        <dbReference type="SAM" id="MobiDB-lite"/>
    </source>
</evidence>
<dbReference type="AlphaFoldDB" id="W9R9T1"/>
<dbReference type="FunFam" id="2.60.120.430:FF:000003">
    <property type="entry name" value="FERONIA receptor-like kinase"/>
    <property type="match status" value="1"/>
</dbReference>
<accession>W9R9T1</accession>
<feature type="chain" id="PRO_5004928445" description="Malectin-like domain-containing protein" evidence="14">
    <location>
        <begin position="22"/>
        <end position="483"/>
    </location>
</feature>